<reference evidence="2 3" key="1">
    <citation type="journal article" date="2021" name="Nat. Commun.">
        <title>Incipient diploidization of the medicinal plant Perilla within 10,000 years.</title>
        <authorList>
            <person name="Zhang Y."/>
            <person name="Shen Q."/>
            <person name="Leng L."/>
            <person name="Zhang D."/>
            <person name="Chen S."/>
            <person name="Shi Y."/>
            <person name="Ning Z."/>
            <person name="Chen S."/>
        </authorList>
    </citation>
    <scope>NUCLEOTIDE SEQUENCE [LARGE SCALE GENOMIC DNA]</scope>
    <source>
        <strain evidence="3">cv. PC099</strain>
    </source>
</reference>
<dbReference type="EMBL" id="SDAM02000140">
    <property type="protein sequence ID" value="KAH6827746.1"/>
    <property type="molecule type" value="Genomic_DNA"/>
</dbReference>
<dbReference type="InterPro" id="IPR006598">
    <property type="entry name" value="CAP10"/>
</dbReference>
<dbReference type="PANTHER" id="PTHR12203:SF99">
    <property type="entry name" value="OS04G0534100 PROTEIN"/>
    <property type="match status" value="1"/>
</dbReference>
<dbReference type="InterPro" id="IPR051091">
    <property type="entry name" value="O-Glucosyltr/Glycosyltrsf_90"/>
</dbReference>
<sequence>MQLNSSERAVNVAVSECPNYFRWIHEDLWPWRETGISREMVMSAKRHADFRLVIVDGRAYVEKYKGAFQSRDIFTQWGILQLLRRYPGKLPDLDLMFDCFDPPVISKEAFNGPAPPPPLFRYSANDSTHDIVFPDWSFWGWPEINIKPWEALSEELRGGNTRIRWGDREPYAYWKGNPNVAASRKDLLKCNVSDKHDWNARIYIQNWQREQDDGFKHSDLASQCHHRYKIYIEGYAWSVSEKYILTCDSLTLLVKPIYYDFFSRSLMPLKHYWPVKDEDKCRSIKHAVEWGNTHQEEAQAIGKAGSRFILNELKMDYVYDYMFHLLSEYSKLLKFKPTVPKGAVEISSESMGCSAEGLGKQFMDDSRVKGPALLEACTMPPPYDPASLHSFLQSKHNGINQVDAWEREYWQSKK</sequence>
<feature type="domain" description="Glycosyl transferase CAP10" evidence="1">
    <location>
        <begin position="89"/>
        <end position="336"/>
    </location>
</feature>
<dbReference type="AlphaFoldDB" id="A0AAD4J5S5"/>
<dbReference type="PANTHER" id="PTHR12203">
    <property type="entry name" value="KDEL LYS-ASP-GLU-LEU CONTAINING - RELATED"/>
    <property type="match status" value="1"/>
</dbReference>
<evidence type="ECO:0000313" key="3">
    <source>
        <dbReference type="Proteomes" id="UP001190926"/>
    </source>
</evidence>
<keyword evidence="3" id="KW-1185">Reference proteome</keyword>
<name>A0AAD4J5S5_PERFH</name>
<dbReference type="SMART" id="SM00672">
    <property type="entry name" value="CAP10"/>
    <property type="match status" value="1"/>
</dbReference>
<organism evidence="2 3">
    <name type="scientific">Perilla frutescens var. hirtella</name>
    <name type="common">Perilla citriodora</name>
    <name type="synonym">Perilla setoyensis</name>
    <dbReference type="NCBI Taxonomy" id="608512"/>
    <lineage>
        <taxon>Eukaryota</taxon>
        <taxon>Viridiplantae</taxon>
        <taxon>Streptophyta</taxon>
        <taxon>Embryophyta</taxon>
        <taxon>Tracheophyta</taxon>
        <taxon>Spermatophyta</taxon>
        <taxon>Magnoliopsida</taxon>
        <taxon>eudicotyledons</taxon>
        <taxon>Gunneridae</taxon>
        <taxon>Pentapetalae</taxon>
        <taxon>asterids</taxon>
        <taxon>lamiids</taxon>
        <taxon>Lamiales</taxon>
        <taxon>Lamiaceae</taxon>
        <taxon>Nepetoideae</taxon>
        <taxon>Elsholtzieae</taxon>
        <taxon>Perilla</taxon>
    </lineage>
</organism>
<gene>
    <name evidence="2" type="ORF">C2S53_011823</name>
</gene>
<dbReference type="Proteomes" id="UP001190926">
    <property type="component" value="Unassembled WGS sequence"/>
</dbReference>
<dbReference type="Pfam" id="PF05686">
    <property type="entry name" value="Glyco_transf_90"/>
    <property type="match status" value="1"/>
</dbReference>
<evidence type="ECO:0000259" key="1">
    <source>
        <dbReference type="SMART" id="SM00672"/>
    </source>
</evidence>
<comment type="caution">
    <text evidence="2">The sequence shown here is derived from an EMBL/GenBank/DDBJ whole genome shotgun (WGS) entry which is preliminary data.</text>
</comment>
<evidence type="ECO:0000313" key="2">
    <source>
        <dbReference type="EMBL" id="KAH6827746.1"/>
    </source>
</evidence>
<accession>A0AAD4J5S5</accession>
<protein>
    <submittedName>
        <fullName evidence="2">O-glucosyltransferase rumi-like protein</fullName>
    </submittedName>
</protein>
<proteinExistence type="predicted"/>